<evidence type="ECO:0000313" key="4">
    <source>
        <dbReference type="Proteomes" id="UP000541444"/>
    </source>
</evidence>
<dbReference type="EMBL" id="JACGCM010002279">
    <property type="protein sequence ID" value="KAF6142091.1"/>
    <property type="molecule type" value="Genomic_DNA"/>
</dbReference>
<feature type="region of interest" description="Disordered" evidence="1">
    <location>
        <begin position="63"/>
        <end position="94"/>
    </location>
</feature>
<feature type="domain" description="No apical meristem-associated C-terminal" evidence="2">
    <location>
        <begin position="147"/>
        <end position="321"/>
    </location>
</feature>
<sequence>MLQGDPSYGQYQSPFTLSQPQPQAFSLYYQPYLLTQPQGFQPPNYFQNYLFYGESTQYSQSDANASIPVDAAAPQKEKGKRRKKRAPVKQRQTVQVPEDAAFLDETDDAYKGIVAQERFRNSSRKSEEDRENDVHKIYQGLNGGNDFKHRETYKILARESRWANLMDDGLNHAVNRPQNVARRTSDNFSPRNSVGSNNLSEDLGGPPTPQSVGPNSDLDGSLYEGRSRPIGQKLYRKNLAVQKAMDGVATSGSGIQTMLNELRLEKRQTKDEKERRKAEVMQHWQTKIDFEQAKEDCKIMEKDPSTLSGHQLQYYLQRQAEVMERLVKRGGPGT</sequence>
<protein>
    <recommendedName>
        <fullName evidence="2">No apical meristem-associated C-terminal domain-containing protein</fullName>
    </recommendedName>
</protein>
<dbReference type="Pfam" id="PF14303">
    <property type="entry name" value="NAM-associated"/>
    <property type="match status" value="1"/>
</dbReference>
<evidence type="ECO:0000313" key="3">
    <source>
        <dbReference type="EMBL" id="KAF6142091.1"/>
    </source>
</evidence>
<name>A0A7J7LHD9_9MAGN</name>
<dbReference type="OrthoDB" id="128686at2759"/>
<gene>
    <name evidence="3" type="ORF">GIB67_037009</name>
</gene>
<dbReference type="Proteomes" id="UP000541444">
    <property type="component" value="Unassembled WGS sequence"/>
</dbReference>
<keyword evidence="4" id="KW-1185">Reference proteome</keyword>
<dbReference type="AlphaFoldDB" id="A0A7J7LHD9"/>
<evidence type="ECO:0000259" key="2">
    <source>
        <dbReference type="Pfam" id="PF14303"/>
    </source>
</evidence>
<feature type="region of interest" description="Disordered" evidence="1">
    <location>
        <begin position="174"/>
        <end position="225"/>
    </location>
</feature>
<evidence type="ECO:0000256" key="1">
    <source>
        <dbReference type="SAM" id="MobiDB-lite"/>
    </source>
</evidence>
<proteinExistence type="predicted"/>
<feature type="compositionally biased region" description="Polar residues" evidence="1">
    <location>
        <begin position="176"/>
        <end position="200"/>
    </location>
</feature>
<feature type="compositionally biased region" description="Basic residues" evidence="1">
    <location>
        <begin position="78"/>
        <end position="88"/>
    </location>
</feature>
<dbReference type="InterPro" id="IPR029466">
    <property type="entry name" value="NAM-associated_C"/>
</dbReference>
<reference evidence="3 4" key="1">
    <citation type="journal article" date="2020" name="IScience">
        <title>Genome Sequencing of the Endangered Kingdonia uniflora (Circaeasteraceae, Ranunculales) Reveals Potential Mechanisms of Evolutionary Specialization.</title>
        <authorList>
            <person name="Sun Y."/>
            <person name="Deng T."/>
            <person name="Zhang A."/>
            <person name="Moore M.J."/>
            <person name="Landis J.B."/>
            <person name="Lin N."/>
            <person name="Zhang H."/>
            <person name="Zhang X."/>
            <person name="Huang J."/>
            <person name="Zhang X."/>
            <person name="Sun H."/>
            <person name="Wang H."/>
        </authorList>
    </citation>
    <scope>NUCLEOTIDE SEQUENCE [LARGE SCALE GENOMIC DNA]</scope>
    <source>
        <strain evidence="3">TB1705</strain>
        <tissue evidence="3">Leaf</tissue>
    </source>
</reference>
<accession>A0A7J7LHD9</accession>
<organism evidence="3 4">
    <name type="scientific">Kingdonia uniflora</name>
    <dbReference type="NCBI Taxonomy" id="39325"/>
    <lineage>
        <taxon>Eukaryota</taxon>
        <taxon>Viridiplantae</taxon>
        <taxon>Streptophyta</taxon>
        <taxon>Embryophyta</taxon>
        <taxon>Tracheophyta</taxon>
        <taxon>Spermatophyta</taxon>
        <taxon>Magnoliopsida</taxon>
        <taxon>Ranunculales</taxon>
        <taxon>Circaeasteraceae</taxon>
        <taxon>Kingdonia</taxon>
    </lineage>
</organism>
<comment type="caution">
    <text evidence="3">The sequence shown here is derived from an EMBL/GenBank/DDBJ whole genome shotgun (WGS) entry which is preliminary data.</text>
</comment>